<feature type="transmembrane region" description="Helical" evidence="6">
    <location>
        <begin position="103"/>
        <end position="119"/>
    </location>
</feature>
<protein>
    <submittedName>
        <fullName evidence="8">ComEC/Rec2 family competence protein</fullName>
    </submittedName>
</protein>
<feature type="transmembrane region" description="Helical" evidence="6">
    <location>
        <begin position="181"/>
        <end position="200"/>
    </location>
</feature>
<evidence type="ECO:0000256" key="2">
    <source>
        <dbReference type="ARBA" id="ARBA00022475"/>
    </source>
</evidence>
<dbReference type="EMBL" id="DSPJ01000013">
    <property type="protein sequence ID" value="HEX61636.1"/>
    <property type="molecule type" value="Genomic_DNA"/>
</dbReference>
<keyword evidence="4 6" id="KW-1133">Transmembrane helix</keyword>
<name>A0A831YSL8_UNCKA</name>
<proteinExistence type="predicted"/>
<feature type="transmembrane region" description="Helical" evidence="6">
    <location>
        <begin position="241"/>
        <end position="260"/>
    </location>
</feature>
<feature type="transmembrane region" description="Helical" evidence="6">
    <location>
        <begin position="126"/>
        <end position="145"/>
    </location>
</feature>
<dbReference type="InterPro" id="IPR052159">
    <property type="entry name" value="Competence_DNA_uptake"/>
</dbReference>
<evidence type="ECO:0000313" key="8">
    <source>
        <dbReference type="EMBL" id="HEX61636.1"/>
    </source>
</evidence>
<dbReference type="PANTHER" id="PTHR30619">
    <property type="entry name" value="DNA INTERNALIZATION/COMPETENCE PROTEIN COMEC/REC2"/>
    <property type="match status" value="1"/>
</dbReference>
<keyword evidence="3 6" id="KW-0812">Transmembrane</keyword>
<dbReference type="PANTHER" id="PTHR30619:SF7">
    <property type="entry name" value="BETA-LACTAMASE DOMAIN PROTEIN"/>
    <property type="match status" value="1"/>
</dbReference>
<keyword evidence="2" id="KW-1003">Cell membrane</keyword>
<accession>A0A831YSL8</accession>
<comment type="subcellular location">
    <subcellularLocation>
        <location evidence="1">Cell membrane</location>
        <topology evidence="1">Multi-pass membrane protein</topology>
    </subcellularLocation>
</comment>
<evidence type="ECO:0000256" key="1">
    <source>
        <dbReference type="ARBA" id="ARBA00004651"/>
    </source>
</evidence>
<organism evidence="8">
    <name type="scientific">candidate division WWE3 bacterium</name>
    <dbReference type="NCBI Taxonomy" id="2053526"/>
    <lineage>
        <taxon>Bacteria</taxon>
        <taxon>Katanobacteria</taxon>
    </lineage>
</organism>
<reference evidence="8" key="1">
    <citation type="journal article" date="2020" name="mSystems">
        <title>Genome- and Community-Level Interaction Insights into Carbon Utilization and Element Cycling Functions of Hydrothermarchaeota in Hydrothermal Sediment.</title>
        <authorList>
            <person name="Zhou Z."/>
            <person name="Liu Y."/>
            <person name="Xu W."/>
            <person name="Pan J."/>
            <person name="Luo Z.H."/>
            <person name="Li M."/>
        </authorList>
    </citation>
    <scope>NUCLEOTIDE SEQUENCE [LARGE SCALE GENOMIC DNA]</scope>
    <source>
        <strain evidence="8">SpSt-361</strain>
    </source>
</reference>
<evidence type="ECO:0000256" key="5">
    <source>
        <dbReference type="ARBA" id="ARBA00023136"/>
    </source>
</evidence>
<evidence type="ECO:0000259" key="7">
    <source>
        <dbReference type="Pfam" id="PF03772"/>
    </source>
</evidence>
<feature type="transmembrane region" description="Helical" evidence="6">
    <location>
        <begin position="151"/>
        <end position="169"/>
    </location>
</feature>
<gene>
    <name evidence="8" type="ORF">ENR01_00550</name>
</gene>
<feature type="domain" description="ComEC/Rec2-related protein" evidence="7">
    <location>
        <begin position="31"/>
        <end position="291"/>
    </location>
</feature>
<feature type="transmembrane region" description="Helical" evidence="6">
    <location>
        <begin position="212"/>
        <end position="234"/>
    </location>
</feature>
<dbReference type="Pfam" id="PF03772">
    <property type="entry name" value="Competence"/>
    <property type="match status" value="1"/>
</dbReference>
<feature type="transmembrane region" description="Helical" evidence="6">
    <location>
        <begin position="272"/>
        <end position="293"/>
    </location>
</feature>
<evidence type="ECO:0000256" key="4">
    <source>
        <dbReference type="ARBA" id="ARBA00022989"/>
    </source>
</evidence>
<feature type="transmembrane region" description="Helical" evidence="6">
    <location>
        <begin position="79"/>
        <end position="97"/>
    </location>
</feature>
<sequence>MMEFLAELRESITEFVRSGLPEPQASLLLGMVLGVKSGFPSEFYEALRTTGTLHVVVVSGFNISVIINTLARMLVFLPLWGRLVFTGVFVVLFVLLVGPEAPVVRAAIMGLTALLGTVLGRQKDALRVLLLATAVMLTFNLRWLGEISFQLSFLATLGLVVILPLLDRILPGKKILLREDFLTTFSAQLMVWPLIAYQFGQVSLLSPVVNTLVLWTVPIITYIGMVTTTIGLLISNISGLIMVPARLFLDYFIWIVERFSRLKMGFFEVSPFSFPMILFYFLILGGGLWFLYLRSTQN</sequence>
<feature type="transmembrane region" description="Helical" evidence="6">
    <location>
        <begin position="46"/>
        <end position="67"/>
    </location>
</feature>
<dbReference type="GO" id="GO:0005886">
    <property type="term" value="C:plasma membrane"/>
    <property type="evidence" value="ECO:0007669"/>
    <property type="project" value="UniProtKB-SubCell"/>
</dbReference>
<dbReference type="AlphaFoldDB" id="A0A831YSL8"/>
<evidence type="ECO:0000256" key="6">
    <source>
        <dbReference type="SAM" id="Phobius"/>
    </source>
</evidence>
<comment type="caution">
    <text evidence="8">The sequence shown here is derived from an EMBL/GenBank/DDBJ whole genome shotgun (WGS) entry which is preliminary data.</text>
</comment>
<dbReference type="NCBIfam" id="TIGR00360">
    <property type="entry name" value="ComEC_N-term"/>
    <property type="match status" value="1"/>
</dbReference>
<evidence type="ECO:0000256" key="3">
    <source>
        <dbReference type="ARBA" id="ARBA00022692"/>
    </source>
</evidence>
<dbReference type="InterPro" id="IPR004477">
    <property type="entry name" value="ComEC_N"/>
</dbReference>
<keyword evidence="5 6" id="KW-0472">Membrane</keyword>